<dbReference type="Pfam" id="PF12937">
    <property type="entry name" value="F-box-like"/>
    <property type="match status" value="1"/>
</dbReference>
<dbReference type="AlphaFoldDB" id="A0A7S0RLF7"/>
<evidence type="ECO:0000256" key="1">
    <source>
        <dbReference type="SAM" id="MobiDB-lite"/>
    </source>
</evidence>
<protein>
    <recommendedName>
        <fullName evidence="2">F-box domain-containing protein</fullName>
    </recommendedName>
</protein>
<proteinExistence type="predicted"/>
<evidence type="ECO:0000259" key="2">
    <source>
        <dbReference type="PROSITE" id="PS50181"/>
    </source>
</evidence>
<feature type="compositionally biased region" description="Low complexity" evidence="1">
    <location>
        <begin position="314"/>
        <end position="335"/>
    </location>
</feature>
<evidence type="ECO:0000313" key="3">
    <source>
        <dbReference type="EMBL" id="CAD8680093.1"/>
    </source>
</evidence>
<dbReference type="SUPFAM" id="SSF81383">
    <property type="entry name" value="F-box domain"/>
    <property type="match status" value="1"/>
</dbReference>
<accession>A0A7S0RLF7</accession>
<sequence length="335" mass="37261">MQPSASKRTREAVDSDGGTTSVLALPEEVLEIMMGFLDASSLMRLGIVCRSFRTLLYALRGPERLSVVEKAAREAVLRHCGGSTAEAGRWRQQTWLRRLRIEQTYSPFDRERSHLQGFLFPEEREGNMVRVKLDGIGPKMVVSRDTTHEVDFLHWRLELRGNNAVEFGVVPVDIQDQPKALHKCLPSPENEQDRPTGMCSAITVGSLLPIRLPLMKGSLIEVLADREKLEFLILQPQDGLEMTWVNSVTVPKPYKGPKVFRFELDLESKAPMKLAMTCWARAEFLVAHHHVLPLPEHLAALEVPQQNGDNDHTGQAAQNAAVGDAAAADAPAHGN</sequence>
<dbReference type="CDD" id="cd09917">
    <property type="entry name" value="F-box_SF"/>
    <property type="match status" value="1"/>
</dbReference>
<organism evidence="3">
    <name type="scientific">Chlamydomonas leiostraca</name>
    <dbReference type="NCBI Taxonomy" id="1034604"/>
    <lineage>
        <taxon>Eukaryota</taxon>
        <taxon>Viridiplantae</taxon>
        <taxon>Chlorophyta</taxon>
        <taxon>core chlorophytes</taxon>
        <taxon>Chlorophyceae</taxon>
        <taxon>CS clade</taxon>
        <taxon>Chlamydomonadales</taxon>
        <taxon>Chlamydomonadaceae</taxon>
        <taxon>Chlamydomonas</taxon>
    </lineage>
</organism>
<dbReference type="EMBL" id="HBFB01016797">
    <property type="protein sequence ID" value="CAD8680093.1"/>
    <property type="molecule type" value="Transcribed_RNA"/>
</dbReference>
<dbReference type="Gene3D" id="1.20.1280.50">
    <property type="match status" value="1"/>
</dbReference>
<feature type="region of interest" description="Disordered" evidence="1">
    <location>
        <begin position="305"/>
        <end position="335"/>
    </location>
</feature>
<feature type="domain" description="F-box" evidence="2">
    <location>
        <begin position="19"/>
        <end position="56"/>
    </location>
</feature>
<gene>
    <name evidence="3" type="ORF">CLEI1391_LOCUS9391</name>
</gene>
<dbReference type="InterPro" id="IPR001810">
    <property type="entry name" value="F-box_dom"/>
</dbReference>
<dbReference type="PROSITE" id="PS50181">
    <property type="entry name" value="FBOX"/>
    <property type="match status" value="1"/>
</dbReference>
<dbReference type="InterPro" id="IPR036047">
    <property type="entry name" value="F-box-like_dom_sf"/>
</dbReference>
<reference evidence="3" key="1">
    <citation type="submission" date="2021-01" db="EMBL/GenBank/DDBJ databases">
        <authorList>
            <person name="Corre E."/>
            <person name="Pelletier E."/>
            <person name="Niang G."/>
            <person name="Scheremetjew M."/>
            <person name="Finn R."/>
            <person name="Kale V."/>
            <person name="Holt S."/>
            <person name="Cochrane G."/>
            <person name="Meng A."/>
            <person name="Brown T."/>
            <person name="Cohen L."/>
        </authorList>
    </citation>
    <scope>NUCLEOTIDE SEQUENCE</scope>
    <source>
        <strain evidence="3">SAG 11-49</strain>
    </source>
</reference>
<name>A0A7S0RLF7_9CHLO</name>